<name>A0ABS2JJM5_9ACTN</name>
<evidence type="ECO:0000256" key="1">
    <source>
        <dbReference type="SAM" id="MobiDB-lite"/>
    </source>
</evidence>
<feature type="compositionally biased region" description="Pro residues" evidence="1">
    <location>
        <begin position="96"/>
        <end position="105"/>
    </location>
</feature>
<proteinExistence type="predicted"/>
<evidence type="ECO:0000256" key="2">
    <source>
        <dbReference type="SAM" id="Phobius"/>
    </source>
</evidence>
<protein>
    <recommendedName>
        <fullName evidence="5">DUF11 domain-containing protein</fullName>
    </recommendedName>
</protein>
<evidence type="ECO:0000313" key="3">
    <source>
        <dbReference type="EMBL" id="MBM7086697.1"/>
    </source>
</evidence>
<comment type="caution">
    <text evidence="3">The sequence shown here is derived from an EMBL/GenBank/DDBJ whole genome shotgun (WGS) entry which is preliminary data.</text>
</comment>
<organism evidence="3 4">
    <name type="scientific">Micromonospora humidisoli</name>
    <dbReference type="NCBI Taxonomy" id="2807622"/>
    <lineage>
        <taxon>Bacteria</taxon>
        <taxon>Bacillati</taxon>
        <taxon>Actinomycetota</taxon>
        <taxon>Actinomycetes</taxon>
        <taxon>Micromonosporales</taxon>
        <taxon>Micromonosporaceae</taxon>
        <taxon>Micromonospora</taxon>
    </lineage>
</organism>
<keyword evidence="2" id="KW-1133">Transmembrane helix</keyword>
<reference evidence="3 4" key="1">
    <citation type="submission" date="2021-02" db="EMBL/GenBank/DDBJ databases">
        <authorList>
            <person name="Lee D.-H."/>
        </authorList>
    </citation>
    <scope>NUCLEOTIDE SEQUENCE [LARGE SCALE GENOMIC DNA]</scope>
    <source>
        <strain evidence="3 4">MMS20-R2-29</strain>
    </source>
</reference>
<dbReference type="RefSeq" id="WP_204961892.1">
    <property type="nucleotide sequence ID" value="NZ_JAFEUO010000012.1"/>
</dbReference>
<feature type="region of interest" description="Disordered" evidence="1">
    <location>
        <begin position="50"/>
        <end position="138"/>
    </location>
</feature>
<keyword evidence="2" id="KW-0472">Membrane</keyword>
<evidence type="ECO:0008006" key="5">
    <source>
        <dbReference type="Google" id="ProtNLM"/>
    </source>
</evidence>
<feature type="compositionally biased region" description="Low complexity" evidence="1">
    <location>
        <begin position="106"/>
        <end position="115"/>
    </location>
</feature>
<feature type="compositionally biased region" description="Pro residues" evidence="1">
    <location>
        <begin position="77"/>
        <end position="87"/>
    </location>
</feature>
<feature type="compositionally biased region" description="Low complexity" evidence="1">
    <location>
        <begin position="50"/>
        <end position="76"/>
    </location>
</feature>
<keyword evidence="4" id="KW-1185">Reference proteome</keyword>
<evidence type="ECO:0000313" key="4">
    <source>
        <dbReference type="Proteomes" id="UP000809587"/>
    </source>
</evidence>
<keyword evidence="2" id="KW-0812">Transmembrane</keyword>
<dbReference type="EMBL" id="JAFEUO010000012">
    <property type="protein sequence ID" value="MBM7086697.1"/>
    <property type="molecule type" value="Genomic_DNA"/>
</dbReference>
<dbReference type="Proteomes" id="UP000809587">
    <property type="component" value="Unassembled WGS sequence"/>
</dbReference>
<gene>
    <name evidence="3" type="ORF">JQN84_29625</name>
</gene>
<accession>A0ABS2JJM5</accession>
<sequence>MPGVDARAVRRLLARRTPALAVVTLAAGLAVTLGVTPGLAALPTVTRAVTDPTDAGTPGGPTTPAVEPTATGAGPTSAPPTLPPDPDPTTAAPEPTGTPPPPTTAPAPTATTAPTARPPRPGRPTRPGQPDGGRLGVQVGTGDVTLDDGYWAAGSTVTDLRVTVTNTGSVPARLRLAYTLPAGLTDAGTPGCGATGDGWHCGEWATAPGDQFSSMIRVRVSGTAWRQMPLSGAVRVTATGPDGGTAQDDEGFAVLFPAGPPVPGILLDADEVAFDISGGPTVLTAQLGNTGRVPAAGRVEVTLPEGVSVLDPPDGCAPLAPTRTRCDLGMLPAGRTQLLRFTVAATPDAQREAPLAGALTGRLTPESGPARQVQMSFRITAAAALSTPPVATPAPTGSQGLIAAQGGTVTLSGMSSARRTALALITASVLLVVLALGLATAALRRRSAEVAGDLPPTGRPD</sequence>
<feature type="transmembrane region" description="Helical" evidence="2">
    <location>
        <begin position="421"/>
        <end position="443"/>
    </location>
</feature>